<dbReference type="InterPro" id="IPR048088">
    <property type="entry name" value="Cys_rich_PSPA7_2676-like"/>
</dbReference>
<name>A0A080VLZ5_PSEAI</name>
<dbReference type="NCBIfam" id="NF041603">
    <property type="entry name" value="Cys_rich_47"/>
    <property type="match status" value="1"/>
</dbReference>
<proteinExistence type="predicted"/>
<reference evidence="3" key="4">
    <citation type="submission" date="2023-06" db="EMBL/GenBank/DDBJ databases">
        <authorList>
            <consortium name="Clinical and Environmental Microbiology Branch: Whole genome sequencing antimicrobial resistance pathogens in the healthcare setting"/>
        </authorList>
    </citation>
    <scope>NUCLEOTIDE SEQUENCE</scope>
    <source>
        <strain evidence="3">2021CK-01020</strain>
    </source>
</reference>
<dbReference type="RefSeq" id="WP_003090016.1">
    <property type="nucleotide sequence ID" value="NZ_AP014622.1"/>
</dbReference>
<reference evidence="4" key="1">
    <citation type="submission" date="2015-06" db="EMBL/GenBank/DDBJ databases">
        <authorList>
            <person name="Radhakrishnan Rajesh"/>
            <person name="Underwood Anthony"/>
            <person name="Al-Shahib Ali"/>
        </authorList>
    </citation>
    <scope>NUCLEOTIDE SEQUENCE [LARGE SCALE GENOMIC DNA]</scope>
    <source>
        <strain evidence="4">P19_London_7_VIM_2_05_10</strain>
    </source>
</reference>
<reference evidence="2" key="2">
    <citation type="submission" date="2015-06" db="EMBL/GenBank/DDBJ databases">
        <authorList>
            <person name="Radhakrishnan R."/>
            <person name="Underwood A."/>
            <person name="Al-Shahib A."/>
        </authorList>
    </citation>
    <scope>NUCLEOTIDE SEQUENCE</scope>
    <source>
        <strain evidence="2">P19_London_7_VIM_2_05_10</strain>
    </source>
</reference>
<dbReference type="EMBL" id="CP136986">
    <property type="protein sequence ID" value="WOS80817.1"/>
    <property type="molecule type" value="Genomic_DNA"/>
</dbReference>
<dbReference type="PATRIC" id="fig|287.1484.peg.6126"/>
<protein>
    <submittedName>
        <fullName evidence="3">PSPA7_2676 family Cys-rich small protein</fullName>
    </submittedName>
</protein>
<organism evidence="2 4">
    <name type="scientific">Pseudomonas aeruginosa</name>
    <dbReference type="NCBI Taxonomy" id="287"/>
    <lineage>
        <taxon>Bacteria</taxon>
        <taxon>Pseudomonadati</taxon>
        <taxon>Pseudomonadota</taxon>
        <taxon>Gammaproteobacteria</taxon>
        <taxon>Pseudomonadales</taxon>
        <taxon>Pseudomonadaceae</taxon>
        <taxon>Pseudomonas</taxon>
    </lineage>
</organism>
<dbReference type="Proteomes" id="UP001297540">
    <property type="component" value="Chromosome"/>
</dbReference>
<dbReference type="EMBL" id="KT454971">
    <property type="protein sequence ID" value="ALI58860.1"/>
    <property type="molecule type" value="Genomic_DNA"/>
</dbReference>
<evidence type="ECO:0000313" key="4">
    <source>
        <dbReference type="Proteomes" id="UP000045039"/>
    </source>
</evidence>
<gene>
    <name evidence="1" type="ORF">CCBH4851_00155</name>
    <name evidence="3" type="ORF">L4V69_17190</name>
    <name evidence="2" type="ORF">PAERUG_P19_London_7_VIM_2_05_10_02680</name>
</gene>
<dbReference type="Proteomes" id="UP000045039">
    <property type="component" value="Unassembled WGS sequence"/>
</dbReference>
<accession>A0A080VLZ5</accession>
<dbReference type="EMBL" id="CVVU01000188">
    <property type="protein sequence ID" value="CRO85325.1"/>
    <property type="molecule type" value="Genomic_DNA"/>
</dbReference>
<sequence length="48" mass="5592">MRLRCFLRGCRWDEGSLVTVGPDLMLRQRCRRCGAHRYLSVEAPPEEA</sequence>
<dbReference type="KEGG" id="paeb:NCGM1900_3963"/>
<reference evidence="1" key="3">
    <citation type="submission" date="2015-08" db="EMBL/GenBank/DDBJ databases">
        <title>Pseudomonas aeruginosa strain CCBH4851 chromosome region.</title>
        <authorList>
            <person name="Silveira M.C."/>
            <person name="Carvalho-Assef A.P.D."/>
            <person name="Albano R.M."/>
        </authorList>
    </citation>
    <scope>NUCLEOTIDE SEQUENCE</scope>
    <source>
        <strain evidence="1">CCBH4851</strain>
    </source>
</reference>
<evidence type="ECO:0000313" key="1">
    <source>
        <dbReference type="EMBL" id="ALI58860.1"/>
    </source>
</evidence>
<evidence type="ECO:0000313" key="2">
    <source>
        <dbReference type="EMBL" id="CRO85325.1"/>
    </source>
</evidence>
<reference evidence="3" key="5">
    <citation type="submission" date="2023-10" db="EMBL/GenBank/DDBJ databases">
        <title>Pathogen: clinical or host-associated sample.</title>
        <authorList>
            <person name="Hergert J."/>
            <person name="Casey R."/>
            <person name="Wagner J."/>
            <person name="Young E.L."/>
            <person name="Oakeson K.F."/>
        </authorList>
    </citation>
    <scope>NUCLEOTIDE SEQUENCE</scope>
    <source>
        <strain evidence="3">2021CK-01020</strain>
    </source>
</reference>
<dbReference type="AlphaFoldDB" id="A0A080VLZ5"/>
<evidence type="ECO:0000313" key="3">
    <source>
        <dbReference type="EMBL" id="WOS80817.1"/>
    </source>
</evidence>